<protein>
    <submittedName>
        <fullName evidence="2">Glycosyltransferase</fullName>
    </submittedName>
</protein>
<dbReference type="Gene3D" id="3.40.50.150">
    <property type="entry name" value="Vaccinia Virus protein VP39"/>
    <property type="match status" value="1"/>
</dbReference>
<dbReference type="GO" id="GO:0016740">
    <property type="term" value="F:transferase activity"/>
    <property type="evidence" value="ECO:0007669"/>
    <property type="project" value="UniProtKB-KW"/>
</dbReference>
<dbReference type="AlphaFoldDB" id="A0A7C9INS6"/>
<dbReference type="OrthoDB" id="5291101at2"/>
<name>A0A7C9INS6_9BACT</name>
<gene>
    <name evidence="2" type="ORF">GTA51_09600</name>
</gene>
<dbReference type="EMBL" id="WVUD01000014">
    <property type="protein sequence ID" value="MYL83379.1"/>
    <property type="molecule type" value="Genomic_DNA"/>
</dbReference>
<proteinExistence type="predicted"/>
<keyword evidence="2" id="KW-0808">Transferase</keyword>
<dbReference type="Pfam" id="PF00535">
    <property type="entry name" value="Glycos_transf_2"/>
    <property type="match status" value="1"/>
</dbReference>
<evidence type="ECO:0000313" key="2">
    <source>
        <dbReference type="EMBL" id="MYL83379.1"/>
    </source>
</evidence>
<accession>A0A7C9INS6</accession>
<comment type="caution">
    <text evidence="2">The sequence shown here is derived from an EMBL/GenBank/DDBJ whole genome shotgun (WGS) entry which is preliminary data.</text>
</comment>
<evidence type="ECO:0000313" key="3">
    <source>
        <dbReference type="Proteomes" id="UP000482487"/>
    </source>
</evidence>
<dbReference type="PANTHER" id="PTHR43685:SF11">
    <property type="entry name" value="GLYCOSYLTRANSFERASE TAGX-RELATED"/>
    <property type="match status" value="1"/>
</dbReference>
<dbReference type="SUPFAM" id="SSF53335">
    <property type="entry name" value="S-adenosyl-L-methionine-dependent methyltransferases"/>
    <property type="match status" value="1"/>
</dbReference>
<keyword evidence="3" id="KW-1185">Reference proteome</keyword>
<dbReference type="Proteomes" id="UP000482487">
    <property type="component" value="Unassembled WGS sequence"/>
</dbReference>
<dbReference type="InterPro" id="IPR050834">
    <property type="entry name" value="Glycosyltransf_2"/>
</dbReference>
<dbReference type="SUPFAM" id="SSF53448">
    <property type="entry name" value="Nucleotide-diphospho-sugar transferases"/>
    <property type="match status" value="1"/>
</dbReference>
<dbReference type="RefSeq" id="WP_160960605.1">
    <property type="nucleotide sequence ID" value="NZ_WVUD01000014.1"/>
</dbReference>
<dbReference type="Gene3D" id="3.90.550.10">
    <property type="entry name" value="Spore Coat Polysaccharide Biosynthesis Protein SpsA, Chain A"/>
    <property type="match status" value="1"/>
</dbReference>
<dbReference type="InterPro" id="IPR029063">
    <property type="entry name" value="SAM-dependent_MTases_sf"/>
</dbReference>
<feature type="domain" description="Glycosyltransferase 2-like" evidence="1">
    <location>
        <begin position="649"/>
        <end position="774"/>
    </location>
</feature>
<dbReference type="InterPro" id="IPR001173">
    <property type="entry name" value="Glyco_trans_2-like"/>
</dbReference>
<sequence length="883" mass="96214">MSRALRVVHFSRTPLAGMPVRLVRALTRHAGIEARLVDASRFGLFGQDVVFDETPELAQALAEAADIIHLHNYLGLGSTAFAPIDFAALARRGAAVVRQFHSTPELVAGTMGIPVAELLADPLPALVIAQYPERLYPNALVVPNFVPEDEADYQPGDGPPTVDVFFSHTKATGAFEDRWNTKGAPETLALLADLAQKHTLARDCVCGLPLAQALARKRRARLVIDDLASGSYHLTGLEGLAMAKPTLSFLDGRCLELLAAFAGTSRCPFVNVRLEDAGAAIAALLDDPAAAAAVGWAGRDWLHAHWSAKTRVAFYVEAYERLLRDPGSVRRQPALSLDRPATRFFAAALPEAVNLARRQRHLAATGHPGPPFASGRDFLPWRTSRKSHFAAFTPPPPLAFRDAGLADLKYYQHLLAWQVLTASLPDGARVLEIGGGVARLGHALAARFDYTNLDPLAGCGSGPTSAPAEYPGRLVRAALGEFSSALANASFDAVFSVSALENVPDDPDGWRDLTADLARLARPGGLHLHLFDVVARPDGPWTCGFLPYLLARLGRRDELIPFHEIAADPDWHHLSQAAYERNWLPVTGVPFAAFGRAFSWNLFFTAQELPPDLPEAPGHAPAVHLARDATRSLGLPEILLRQPLPAMCLVTPSLNQAPFLAAALDSVLSQNYPALSYLVLDGGSSDGSQRLIRRVSHHLSAWRSRPDAGHYPAVAEGFAAPAAAPATLLGWLNADDLLHPQALFKIADAFLAAPDTRWLTGRPTAYDAAGQVTWVRPDLPRWTPEIFYGGDFRAFIQQESTFFSRELWQAAGAAFDPDFPLAGDFDLWLRFFKHTPLVTIDRLLGGYRQHGSNRAILCRDQYLREVHQSLTRHRPFFCPSKES</sequence>
<organism evidence="2 3">
    <name type="scientific">Solidesulfovibrio aerotolerans</name>
    <dbReference type="NCBI Taxonomy" id="295255"/>
    <lineage>
        <taxon>Bacteria</taxon>
        <taxon>Pseudomonadati</taxon>
        <taxon>Thermodesulfobacteriota</taxon>
        <taxon>Desulfovibrionia</taxon>
        <taxon>Desulfovibrionales</taxon>
        <taxon>Desulfovibrionaceae</taxon>
        <taxon>Solidesulfovibrio</taxon>
    </lineage>
</organism>
<reference evidence="2 3" key="1">
    <citation type="submission" date="2020-01" db="EMBL/GenBank/DDBJ databases">
        <title>Genome sequence of Desulfovibrio aerotolerans DSM 16695(T).</title>
        <authorList>
            <person name="Karnachuk O."/>
            <person name="Avakyan M."/>
            <person name="Mardanov A."/>
            <person name="Kadnikov V."/>
            <person name="Ravin N."/>
        </authorList>
    </citation>
    <scope>NUCLEOTIDE SEQUENCE [LARGE SCALE GENOMIC DNA]</scope>
    <source>
        <strain evidence="2 3">DSM 16695</strain>
    </source>
</reference>
<dbReference type="InterPro" id="IPR029044">
    <property type="entry name" value="Nucleotide-diphossugar_trans"/>
</dbReference>
<dbReference type="PANTHER" id="PTHR43685">
    <property type="entry name" value="GLYCOSYLTRANSFERASE"/>
    <property type="match status" value="1"/>
</dbReference>
<dbReference type="CDD" id="cd06433">
    <property type="entry name" value="GT_2_WfgS_like"/>
    <property type="match status" value="1"/>
</dbReference>
<evidence type="ECO:0000259" key="1">
    <source>
        <dbReference type="Pfam" id="PF00535"/>
    </source>
</evidence>